<comment type="caution">
    <text evidence="1">The sequence shown here is derived from an EMBL/GenBank/DDBJ whole genome shotgun (WGS) entry which is preliminary data.</text>
</comment>
<reference evidence="1 2" key="1">
    <citation type="submission" date="2007-04" db="EMBL/GenBank/DDBJ databases">
        <authorList>
            <person name="Fulton L."/>
            <person name="Clifton S."/>
            <person name="Fulton B."/>
            <person name="Xu J."/>
            <person name="Minx P."/>
            <person name="Pepin K.H."/>
            <person name="Johnson M."/>
            <person name="Thiruvilangam P."/>
            <person name="Bhonagiri V."/>
            <person name="Nash W.E."/>
            <person name="Mardis E.R."/>
            <person name="Wilson R.K."/>
        </authorList>
    </citation>
    <scope>NUCLEOTIDE SEQUENCE [LARGE SCALE GENOMIC DNA]</scope>
    <source>
        <strain evidence="1 2">L2-32</strain>
    </source>
</reference>
<evidence type="ECO:0000313" key="1">
    <source>
        <dbReference type="EMBL" id="EDN83082.1"/>
    </source>
</evidence>
<evidence type="ECO:0000313" key="2">
    <source>
        <dbReference type="Proteomes" id="UP000003773"/>
    </source>
</evidence>
<dbReference type="HOGENOM" id="CLU_3305422_0_0_11"/>
<reference evidence="1 2" key="2">
    <citation type="submission" date="2007-05" db="EMBL/GenBank/DDBJ databases">
        <title>Draft genome sequence of Bifidobacterium adolescentis (L2-32).</title>
        <authorList>
            <person name="Sudarsanam P."/>
            <person name="Ley R."/>
            <person name="Guruge J."/>
            <person name="Turnbaugh P.J."/>
            <person name="Mahowald M."/>
            <person name="Liep D."/>
            <person name="Gordon J."/>
        </authorList>
    </citation>
    <scope>NUCLEOTIDE SEQUENCE [LARGE SCALE GENOMIC DNA]</scope>
    <source>
        <strain evidence="1 2">L2-32</strain>
    </source>
</reference>
<protein>
    <submittedName>
        <fullName evidence="1">Uncharacterized protein</fullName>
    </submittedName>
</protein>
<dbReference type="Proteomes" id="UP000003773">
    <property type="component" value="Unassembled WGS sequence"/>
</dbReference>
<dbReference type="AlphaFoldDB" id="A7A694"/>
<dbReference type="EMBL" id="AAXD02000028">
    <property type="protein sequence ID" value="EDN83082.1"/>
    <property type="molecule type" value="Genomic_DNA"/>
</dbReference>
<accession>A7A694</accession>
<proteinExistence type="predicted"/>
<gene>
    <name evidence="1" type="ORF">BIFADO_01374</name>
</gene>
<organism evidence="1 2">
    <name type="scientific">Bifidobacterium adolescentis L2-32</name>
    <dbReference type="NCBI Taxonomy" id="411481"/>
    <lineage>
        <taxon>Bacteria</taxon>
        <taxon>Bacillati</taxon>
        <taxon>Actinomycetota</taxon>
        <taxon>Actinomycetes</taxon>
        <taxon>Bifidobacteriales</taxon>
        <taxon>Bifidobacteriaceae</taxon>
        <taxon>Bifidobacterium</taxon>
    </lineage>
</organism>
<name>A7A694_BIFAD</name>
<sequence length="39" mass="4180">METARDGGFPLFSNGFGIIAIHCDSTLFHGGLWKNVGNV</sequence>